<dbReference type="SUPFAM" id="SSF56219">
    <property type="entry name" value="DNase I-like"/>
    <property type="match status" value="1"/>
</dbReference>
<comment type="caution">
    <text evidence="2">The sequence shown here is derived from an EMBL/GenBank/DDBJ whole genome shotgun (WGS) entry which is preliminary data.</text>
</comment>
<dbReference type="Proteomes" id="UP000235965">
    <property type="component" value="Unassembled WGS sequence"/>
</dbReference>
<reference evidence="2 3" key="1">
    <citation type="submission" date="2017-12" db="EMBL/GenBank/DDBJ databases">
        <title>Hemimetabolous genomes reveal molecular basis of termite eusociality.</title>
        <authorList>
            <person name="Harrison M.C."/>
            <person name="Jongepier E."/>
            <person name="Robertson H.M."/>
            <person name="Arning N."/>
            <person name="Bitard-Feildel T."/>
            <person name="Chao H."/>
            <person name="Childers C.P."/>
            <person name="Dinh H."/>
            <person name="Doddapaneni H."/>
            <person name="Dugan S."/>
            <person name="Gowin J."/>
            <person name="Greiner C."/>
            <person name="Han Y."/>
            <person name="Hu H."/>
            <person name="Hughes D.S.T."/>
            <person name="Huylmans A.-K."/>
            <person name="Kemena C."/>
            <person name="Kremer L.P.M."/>
            <person name="Lee S.L."/>
            <person name="Lopez-Ezquerra A."/>
            <person name="Mallet L."/>
            <person name="Monroy-Kuhn J.M."/>
            <person name="Moser A."/>
            <person name="Murali S.C."/>
            <person name="Muzny D.M."/>
            <person name="Otani S."/>
            <person name="Piulachs M.-D."/>
            <person name="Poelchau M."/>
            <person name="Qu J."/>
            <person name="Schaub F."/>
            <person name="Wada-Katsumata A."/>
            <person name="Worley K.C."/>
            <person name="Xie Q."/>
            <person name="Ylla G."/>
            <person name="Poulsen M."/>
            <person name="Gibbs R.A."/>
            <person name="Schal C."/>
            <person name="Richards S."/>
            <person name="Belles X."/>
            <person name="Korb J."/>
            <person name="Bornberg-Bauer E."/>
        </authorList>
    </citation>
    <scope>NUCLEOTIDE SEQUENCE [LARGE SCALE GENOMIC DNA]</scope>
    <source>
        <tissue evidence="2">Whole body</tissue>
    </source>
</reference>
<dbReference type="AlphaFoldDB" id="A0A2J7R983"/>
<dbReference type="InterPro" id="IPR005135">
    <property type="entry name" value="Endo/exonuclease/phosphatase"/>
</dbReference>
<dbReference type="Pfam" id="PF03372">
    <property type="entry name" value="Exo_endo_phos"/>
    <property type="match status" value="1"/>
</dbReference>
<protein>
    <recommendedName>
        <fullName evidence="1">Endonuclease/exonuclease/phosphatase domain-containing protein</fullName>
    </recommendedName>
</protein>
<proteinExistence type="predicted"/>
<name>A0A2J7R983_9NEOP</name>
<dbReference type="InParanoid" id="A0A2J7R983"/>
<dbReference type="InterPro" id="IPR036691">
    <property type="entry name" value="Endo/exonu/phosph_ase_sf"/>
</dbReference>
<organism evidence="2 3">
    <name type="scientific">Cryptotermes secundus</name>
    <dbReference type="NCBI Taxonomy" id="105785"/>
    <lineage>
        <taxon>Eukaryota</taxon>
        <taxon>Metazoa</taxon>
        <taxon>Ecdysozoa</taxon>
        <taxon>Arthropoda</taxon>
        <taxon>Hexapoda</taxon>
        <taxon>Insecta</taxon>
        <taxon>Pterygota</taxon>
        <taxon>Neoptera</taxon>
        <taxon>Polyneoptera</taxon>
        <taxon>Dictyoptera</taxon>
        <taxon>Blattodea</taxon>
        <taxon>Blattoidea</taxon>
        <taxon>Termitoidae</taxon>
        <taxon>Kalotermitidae</taxon>
        <taxon>Cryptotermitinae</taxon>
        <taxon>Cryptotermes</taxon>
    </lineage>
</organism>
<dbReference type="EMBL" id="NEVH01006603">
    <property type="protein sequence ID" value="PNF37385.1"/>
    <property type="molecule type" value="Genomic_DNA"/>
</dbReference>
<dbReference type="GO" id="GO:0003824">
    <property type="term" value="F:catalytic activity"/>
    <property type="evidence" value="ECO:0007669"/>
    <property type="project" value="InterPro"/>
</dbReference>
<feature type="domain" description="Endonuclease/exonuclease/phosphatase" evidence="1">
    <location>
        <begin position="6"/>
        <end position="210"/>
    </location>
</feature>
<evidence type="ECO:0000313" key="3">
    <source>
        <dbReference type="Proteomes" id="UP000235965"/>
    </source>
</evidence>
<accession>A0A2J7R983</accession>
<evidence type="ECO:0000259" key="1">
    <source>
        <dbReference type="Pfam" id="PF03372"/>
    </source>
</evidence>
<keyword evidence="3" id="KW-1185">Reference proteome</keyword>
<dbReference type="CDD" id="cd09076">
    <property type="entry name" value="L1-EN"/>
    <property type="match status" value="1"/>
</dbReference>
<dbReference type="Gene3D" id="3.60.10.10">
    <property type="entry name" value="Endonuclease/exonuclease/phosphatase"/>
    <property type="match status" value="1"/>
</dbReference>
<gene>
    <name evidence="2" type="ORF">B7P43_G16289</name>
</gene>
<sequence length="359" mass="41673">MDMRFGTWNVRSLYRAGSLGAVAEEILKYKLDLAGVQEVRWDGGGIAPAGDYTFFCGKGNVNHELGTGFFVHKRIVSEVKRVEFVSDRISYIILKGRWWDIIIINVHSPTEDKIDDIKDRFYEELEHVFDKFPKYPMKILLGDFNARVGREDIFKPTIGNENLNQSSKLAISKNLTVKSTMFPHRNIHKFTWTSSDGKVHNQIDNILIDRRRHSSIFDVQSFGAADCDTDHCLVVAKVRERLSQGYYEPKENIPWFDEGCSKLLDRRKQAKLQWLQDPSELNGDNLNNIRRETSRHFRNKKREYLKDKIDELAVNSKNKNIRDLYRGVNGFKKCYQPSTNLVKDENDDLLADSHNVLIK</sequence>
<evidence type="ECO:0000313" key="2">
    <source>
        <dbReference type="EMBL" id="PNF37385.1"/>
    </source>
</evidence>